<proteinExistence type="predicted"/>
<accession>A0ACB8UQ18</accession>
<comment type="caution">
    <text evidence="1">The sequence shown here is derived from an EMBL/GenBank/DDBJ whole genome shotgun (WGS) entry which is preliminary data.</text>
</comment>
<gene>
    <name evidence="1" type="primary">FUN31</name>
    <name evidence="1" type="ORF">LOY88_005711</name>
</gene>
<sequence>MRADRDPGPTHHDNIAQSYTSNENTPYSSPEMSIRRPGGGRSLRLDGGSLSQGRELSIDTGSPEYEYLPRSPLLETDHAPAPSGLPRIRQTAKSRTPSMPLTSTSSAESALTSPNLSHASSTISTVPITTASPELEDLHRFPSESLHSFSFARQSEELLHTRYNVLRRTIDFMRDRFGWAASNAGIANAQAKLSGDSEIQNMVDLVARANLREGVQGHSRLSGLMSGPATGPADINGENIFDKAFAAPSLHPIHDQDETEQEELARAAERTEFVAASKDQRLSRSRGLKSAPSSRRVSLKRTYTDIGLASLQSKLVDTLSAQPYSATEFVSPGSTTSFTIGTNTPAVHSHSSKWSPAAQAVFRTEAGPRWTILAANDLACLVFGVTRREFHKLSILSLVQEERREWLESKLRPSSMYPNTESLGVKTSKAEVHGSRLSSFGNGVTAQLLSKTPARLNRSRCRNDSHSSHGSTQRAQSPNHHPTKSRGVLICGDVVPIQKRNGLTGSASLWVMEKKGGLIWVVEEIPEHVVRLCCSEKGRVTAVEGEVNNIWGGKVIGLETPVLDLIPHLPLISSHSDALNFKRINELKYFTALTSIGTSIPTTVTAMPSESSLRVSSFPHIAGMLVLSPKTLNIISANPVFASSLFGYSCLEGVHITDLVPDFDHFLDTITECDNIPLVDGMIIPEHSFRRARVLSILRDGKVDAASLFLRPAGLPARHRDGVDVMVDVQMRVVRSQSRAHSNAGTTHHDLEVSSEKDVPRTVTELVYALWITYSRQFHSINGVDLPPVNPLLQPPEPPPSQAAPGQITPAPTPILEPSSRLGKPQATLLAQQLSEAASQPLTDKPSQPVPEMKLSSLKVEKPKKLNISDFVILDDLGSGAYGQVKLTRCKWNPAKKMVLKYVTKKRILVDTWTRDRRLGTVPLEIHVLDFLRREGMRHPNIVEMEGFFEDDVNYYIEMTPHGFPGMDLFDYVELRAHMDEAECRSIFSQVVSAIHHLHINALVVHRDIKDENVVLDGERQVKLIDFGSAAYIKNGPFDVFVGTIDYAAPEVLQGRSYRGKEQDVWALGILLYTMIYKENPFYNVNEIMDHPLRIPFLPFTESCLELIRGMLNRNVSERLTITQVIDHSWMRATTNAPAPS</sequence>
<evidence type="ECO:0000313" key="1">
    <source>
        <dbReference type="EMBL" id="KAI2382815.1"/>
    </source>
</evidence>
<keyword evidence="1" id="KW-0723">Serine/threonine-protein kinase</keyword>
<protein>
    <submittedName>
        <fullName evidence="1">Serine/threonine protein kinase</fullName>
    </submittedName>
</protein>
<name>A0ACB8UQ18_9EURO</name>
<keyword evidence="1" id="KW-0808">Transferase</keyword>
<reference evidence="1" key="1">
    <citation type="journal article" date="2022" name="bioRxiv">
        <title>Population genetic analysis of Ophidiomyces ophidiicola, the causative agent of snake fungal disease, indicates recent introductions to the USA.</title>
        <authorList>
            <person name="Ladner J.T."/>
            <person name="Palmer J.M."/>
            <person name="Ettinger C.L."/>
            <person name="Stajich J.E."/>
            <person name="Farrell T.M."/>
            <person name="Glorioso B.M."/>
            <person name="Lawson B."/>
            <person name="Price S.J."/>
            <person name="Stengle A.G."/>
            <person name="Grear D.A."/>
            <person name="Lorch J.M."/>
        </authorList>
    </citation>
    <scope>NUCLEOTIDE SEQUENCE</scope>
    <source>
        <strain evidence="1">NWHC 24266-5</strain>
    </source>
</reference>
<dbReference type="EMBL" id="JALBCA010000108">
    <property type="protein sequence ID" value="KAI2382815.1"/>
    <property type="molecule type" value="Genomic_DNA"/>
</dbReference>
<organism evidence="1">
    <name type="scientific">Ophidiomyces ophidiicola</name>
    <dbReference type="NCBI Taxonomy" id="1387563"/>
    <lineage>
        <taxon>Eukaryota</taxon>
        <taxon>Fungi</taxon>
        <taxon>Dikarya</taxon>
        <taxon>Ascomycota</taxon>
        <taxon>Pezizomycotina</taxon>
        <taxon>Eurotiomycetes</taxon>
        <taxon>Eurotiomycetidae</taxon>
        <taxon>Onygenales</taxon>
        <taxon>Onygenaceae</taxon>
        <taxon>Ophidiomyces</taxon>
    </lineage>
</organism>
<keyword evidence="1" id="KW-0418">Kinase</keyword>